<reference evidence="1" key="1">
    <citation type="submission" date="2022-04" db="EMBL/GenBank/DDBJ databases">
        <title>Genome of the entomopathogenic fungus Entomophthora muscae.</title>
        <authorList>
            <person name="Elya C."/>
            <person name="Lovett B.R."/>
            <person name="Lee E."/>
            <person name="Macias A.M."/>
            <person name="Hajek A.E."/>
            <person name="De Bivort B.L."/>
            <person name="Kasson M.T."/>
            <person name="De Fine Licht H.H."/>
            <person name="Stajich J.E."/>
        </authorList>
    </citation>
    <scope>NUCLEOTIDE SEQUENCE</scope>
    <source>
        <strain evidence="1">Berkeley</strain>
    </source>
</reference>
<protein>
    <submittedName>
        <fullName evidence="1">Uncharacterized protein</fullName>
    </submittedName>
</protein>
<dbReference type="Proteomes" id="UP001165960">
    <property type="component" value="Unassembled WGS sequence"/>
</dbReference>
<gene>
    <name evidence="1" type="ORF">DSO57_1022797</name>
</gene>
<comment type="caution">
    <text evidence="1">The sequence shown here is derived from an EMBL/GenBank/DDBJ whole genome shotgun (WGS) entry which is preliminary data.</text>
</comment>
<proteinExistence type="predicted"/>
<dbReference type="EMBL" id="QTSX02002956">
    <property type="protein sequence ID" value="KAJ9072852.1"/>
    <property type="molecule type" value="Genomic_DNA"/>
</dbReference>
<evidence type="ECO:0000313" key="2">
    <source>
        <dbReference type="Proteomes" id="UP001165960"/>
    </source>
</evidence>
<accession>A0ACC2TE94</accession>
<keyword evidence="2" id="KW-1185">Reference proteome</keyword>
<sequence>MLLIGLLSLAAGAKLSERRLKFRQHTGVFNTGTIFTLYRGSVTEASCEKAAKRLTCEEDGFYFHATHLKIFARTPNILCVFSNLGTKKTQNFGTEIHYVTEFDWCVDLNSSDYNLPT</sequence>
<evidence type="ECO:0000313" key="1">
    <source>
        <dbReference type="EMBL" id="KAJ9072852.1"/>
    </source>
</evidence>
<name>A0ACC2TE94_9FUNG</name>
<organism evidence="1 2">
    <name type="scientific">Entomophthora muscae</name>
    <dbReference type="NCBI Taxonomy" id="34485"/>
    <lineage>
        <taxon>Eukaryota</taxon>
        <taxon>Fungi</taxon>
        <taxon>Fungi incertae sedis</taxon>
        <taxon>Zoopagomycota</taxon>
        <taxon>Entomophthoromycotina</taxon>
        <taxon>Entomophthoromycetes</taxon>
        <taxon>Entomophthorales</taxon>
        <taxon>Entomophthoraceae</taxon>
        <taxon>Entomophthora</taxon>
    </lineage>
</organism>